<gene>
    <name evidence="3" type="ORF">SNAT2548_LOCUS18919</name>
</gene>
<feature type="region of interest" description="Disordered" evidence="1">
    <location>
        <begin position="641"/>
        <end position="687"/>
    </location>
</feature>
<reference evidence="3" key="1">
    <citation type="submission" date="2021-02" db="EMBL/GenBank/DDBJ databases">
        <authorList>
            <person name="Dougan E. K."/>
            <person name="Rhodes N."/>
            <person name="Thang M."/>
            <person name="Chan C."/>
        </authorList>
    </citation>
    <scope>NUCLEOTIDE SEQUENCE</scope>
</reference>
<evidence type="ECO:0000313" key="4">
    <source>
        <dbReference type="Proteomes" id="UP000604046"/>
    </source>
</evidence>
<dbReference type="EMBL" id="CAJNDS010002158">
    <property type="protein sequence ID" value="CAE7355773.1"/>
    <property type="molecule type" value="Genomic_DNA"/>
</dbReference>
<dbReference type="Proteomes" id="UP000604046">
    <property type="component" value="Unassembled WGS sequence"/>
</dbReference>
<evidence type="ECO:0000256" key="1">
    <source>
        <dbReference type="SAM" id="MobiDB-lite"/>
    </source>
</evidence>
<evidence type="ECO:0000256" key="2">
    <source>
        <dbReference type="SAM" id="Phobius"/>
    </source>
</evidence>
<evidence type="ECO:0000313" key="3">
    <source>
        <dbReference type="EMBL" id="CAE7355773.1"/>
    </source>
</evidence>
<protein>
    <submittedName>
        <fullName evidence="3">Uncharacterized protein</fullName>
    </submittedName>
</protein>
<dbReference type="AlphaFoldDB" id="A0A812PJ87"/>
<dbReference type="OrthoDB" id="10480171at2759"/>
<accession>A0A812PJ87</accession>
<keyword evidence="4" id="KW-1185">Reference proteome</keyword>
<comment type="caution">
    <text evidence="3">The sequence shown here is derived from an EMBL/GenBank/DDBJ whole genome shotgun (WGS) entry which is preliminary data.</text>
</comment>
<feature type="transmembrane region" description="Helical" evidence="2">
    <location>
        <begin position="779"/>
        <end position="802"/>
    </location>
</feature>
<proteinExistence type="predicted"/>
<keyword evidence="2" id="KW-1133">Transmembrane helix</keyword>
<keyword evidence="2" id="KW-0812">Transmembrane</keyword>
<keyword evidence="2" id="KW-0472">Membrane</keyword>
<sequence>MADSWVVVVVAANRLKRGVEHAEAEGRAVLDIVHKYGLCSDPIDCVGGAKDAIREAFRLAAGRLRDGSYWDDGLKRSKLLVFVAGKGHHADCGTLFEPADAPDSDEPSTWLCVEEEVLFAVEAAELRDVKVVTFMALCRSYCYELPEDLPDQGLTLSDENAYYDIWMCGEDKEVDDYQYLACALRYYLSLGVSELSSLLRGMKEDLEQLTFGKVDLHWAQPAQPSRVLLGPPRSYVEPGPIMADETFRRVRRSIFLARHLERMASHELEASFEDARRCLAEVGRLVAQREADTQQQLHTRHELLCIRQTRSLQDVAAWLQLQLPNLPAPEGSPLDVKGLLPSFLEPMAGCMLDFVDRNSDEELAGFAQAFVDDLCTYAESFNLRDLYDLETVPSSKTERLFYYPFVIPGDVGGSAEVKAALERRICDAMAQLGLSADQVVFARGSLWIILLASQPVARRNLFDLLDVLKAWTKEAKSQHPAWRGAGCPRLATVTDIPGGLRQLVRQVSPLSRPEPLGDPPVTWLKADDVRERVAEALQRTRPGLKASQVWICEGDRVRRLGEWLRGTGRLSAMVADDRRCLEFQDGGSTLHGTKSLVDALETLSVRRFACGCFEDTPEFQAGVFLMHSLYDGRLSAESAVARGRRRSKASSPSSRRASAFSGQSLSSEGSARSSSSGNERQGRGAFRNEEDRGRLLEMWLSRLSNSEYRTPMQFLDEICADAVADYLAAEAPEMSAGGAPTAAVVAEARFTNFEVAGFGLGGLGGGLVGLAGVTGVTGLAVAGVASGAVGLGVLALGLKLALRAIAPKGTSIPPVLAEQLRHFPETECRLLRLLVRESAAVKSVKWPAFMEVMEGLTTRVAPRDATAESMDSEIDGEISAALQQLEEDLQTKGADEALSIFIEAWLSRSFG</sequence>
<feature type="compositionally biased region" description="Low complexity" evidence="1">
    <location>
        <begin position="649"/>
        <end position="677"/>
    </location>
</feature>
<organism evidence="3 4">
    <name type="scientific">Symbiodinium natans</name>
    <dbReference type="NCBI Taxonomy" id="878477"/>
    <lineage>
        <taxon>Eukaryota</taxon>
        <taxon>Sar</taxon>
        <taxon>Alveolata</taxon>
        <taxon>Dinophyceae</taxon>
        <taxon>Suessiales</taxon>
        <taxon>Symbiodiniaceae</taxon>
        <taxon>Symbiodinium</taxon>
    </lineage>
</organism>
<name>A0A812PJ87_9DINO</name>